<dbReference type="PANTHER" id="PTHR30469">
    <property type="entry name" value="MULTIDRUG RESISTANCE PROTEIN MDTA"/>
    <property type="match status" value="1"/>
</dbReference>
<feature type="transmembrane region" description="Helical" evidence="2">
    <location>
        <begin position="12"/>
        <end position="32"/>
    </location>
</feature>
<keyword evidence="2" id="KW-0472">Membrane</keyword>
<sequence>MSKIFSYFSKKVLIYSGVVLVIIVVIVIKLGGGNGKQMTVSVRANIVQEVAATGKVKPNQNVNLGFDKSGRVANVYTSVGEMVKGGQIIATLESGEILADIAKARATLLEENIKLRETESTTPITYNDAYKNLEAAIKGGFADADNAVRNRADQFFKNTTDTPKFEISIISGNFIHYFNVPSDTTIEISNERKKVENILIDWQKRILNLNSSNLISEANKAISDLGIISTFLDKIAGAVNTFSPVEYAYETTVNGYKTTISSARSEVSLAISDLVTAKDKLNTAGTLGDGGQFGSILTQEAKVSGAVATISSLEASLNKLTIRAPFDGVVTLQDAKVGSAVSAGATLVSVVSQNEMYVEANISEIHIGKISTGNPVSITFDAFLNEIFLGEVSFIEPGDVVIDGIVNYKVRVSLKNFDPRIKSGLTANLKIETSKKENVVSIPMYVVIKEGDKNFVNKLVGKDVQKIPVTLGLYGNNGLVEILSGVGEGETLEF</sequence>
<dbReference type="InterPro" id="IPR058647">
    <property type="entry name" value="BSH_CzcB-like"/>
</dbReference>
<accession>A0A1G2TWZ7</accession>
<feature type="domain" description="CzcB-like barrel-sandwich hybrid" evidence="4">
    <location>
        <begin position="69"/>
        <end position="350"/>
    </location>
</feature>
<dbReference type="Pfam" id="PF25954">
    <property type="entry name" value="Beta-barrel_RND_2"/>
    <property type="match status" value="1"/>
</dbReference>
<proteinExistence type="inferred from homology"/>
<dbReference type="EMBL" id="MHWB01000009">
    <property type="protein sequence ID" value="OHB01826.1"/>
    <property type="molecule type" value="Genomic_DNA"/>
</dbReference>
<dbReference type="GO" id="GO:1990281">
    <property type="term" value="C:efflux pump complex"/>
    <property type="evidence" value="ECO:0007669"/>
    <property type="project" value="TreeGrafter"/>
</dbReference>
<name>A0A1G2TWZ7_9BACT</name>
<dbReference type="NCBIfam" id="TIGR01730">
    <property type="entry name" value="RND_mfp"/>
    <property type="match status" value="1"/>
</dbReference>
<evidence type="ECO:0000313" key="6">
    <source>
        <dbReference type="Proteomes" id="UP000177707"/>
    </source>
</evidence>
<evidence type="ECO:0008006" key="7">
    <source>
        <dbReference type="Google" id="ProtNLM"/>
    </source>
</evidence>
<protein>
    <recommendedName>
        <fullName evidence="7">Membrane fusion protein biotin-lipoyl like domain-containing protein</fullName>
    </recommendedName>
</protein>
<reference evidence="5 6" key="1">
    <citation type="journal article" date="2016" name="Nat. Commun.">
        <title>Thousands of microbial genomes shed light on interconnected biogeochemical processes in an aquifer system.</title>
        <authorList>
            <person name="Anantharaman K."/>
            <person name="Brown C.T."/>
            <person name="Hug L.A."/>
            <person name="Sharon I."/>
            <person name="Castelle C.J."/>
            <person name="Probst A.J."/>
            <person name="Thomas B.C."/>
            <person name="Singh A."/>
            <person name="Wilkins M.J."/>
            <person name="Karaoz U."/>
            <person name="Brodie E.L."/>
            <person name="Williams K.H."/>
            <person name="Hubbard S.S."/>
            <person name="Banfield J.F."/>
        </authorList>
    </citation>
    <scope>NUCLEOTIDE SEQUENCE [LARGE SCALE GENOMIC DNA]</scope>
</reference>
<dbReference type="PRINTS" id="PR01490">
    <property type="entry name" value="RTXTOXIND"/>
</dbReference>
<keyword evidence="2" id="KW-0812">Transmembrane</keyword>
<evidence type="ECO:0000259" key="4">
    <source>
        <dbReference type="Pfam" id="PF25973"/>
    </source>
</evidence>
<evidence type="ECO:0000256" key="2">
    <source>
        <dbReference type="SAM" id="Phobius"/>
    </source>
</evidence>
<organism evidence="5 6">
    <name type="scientific">Candidatus Zambryskibacteria bacterium RIFCSPLOWO2_01_FULL_39_39</name>
    <dbReference type="NCBI Taxonomy" id="1802758"/>
    <lineage>
        <taxon>Bacteria</taxon>
        <taxon>Candidatus Zambryskiibacteriota</taxon>
    </lineage>
</organism>
<dbReference type="Proteomes" id="UP000177707">
    <property type="component" value="Unassembled WGS sequence"/>
</dbReference>
<dbReference type="AlphaFoldDB" id="A0A1G2TWZ7"/>
<dbReference type="Pfam" id="PF25973">
    <property type="entry name" value="BSH_CzcB"/>
    <property type="match status" value="1"/>
</dbReference>
<dbReference type="SUPFAM" id="SSF111369">
    <property type="entry name" value="HlyD-like secretion proteins"/>
    <property type="match status" value="1"/>
</dbReference>
<evidence type="ECO:0000256" key="1">
    <source>
        <dbReference type="ARBA" id="ARBA00009477"/>
    </source>
</evidence>
<comment type="caution">
    <text evidence="5">The sequence shown here is derived from an EMBL/GenBank/DDBJ whole genome shotgun (WGS) entry which is preliminary data.</text>
</comment>
<dbReference type="Gene3D" id="2.40.30.170">
    <property type="match status" value="1"/>
</dbReference>
<evidence type="ECO:0000259" key="3">
    <source>
        <dbReference type="Pfam" id="PF25954"/>
    </source>
</evidence>
<gene>
    <name evidence="5" type="ORF">A3A96_00085</name>
</gene>
<evidence type="ECO:0000313" key="5">
    <source>
        <dbReference type="EMBL" id="OHB01826.1"/>
    </source>
</evidence>
<dbReference type="InterPro" id="IPR006143">
    <property type="entry name" value="RND_pump_MFP"/>
</dbReference>
<keyword evidence="2" id="KW-1133">Transmembrane helix</keyword>
<dbReference type="STRING" id="1802758.A3A96_00085"/>
<dbReference type="Gene3D" id="2.40.50.100">
    <property type="match status" value="2"/>
</dbReference>
<dbReference type="GO" id="GO:0015562">
    <property type="term" value="F:efflux transmembrane transporter activity"/>
    <property type="evidence" value="ECO:0007669"/>
    <property type="project" value="TreeGrafter"/>
</dbReference>
<comment type="similarity">
    <text evidence="1">Belongs to the membrane fusion protein (MFP) (TC 8.A.1) family.</text>
</comment>
<dbReference type="PANTHER" id="PTHR30469:SF33">
    <property type="entry name" value="SLR1207 PROTEIN"/>
    <property type="match status" value="1"/>
</dbReference>
<feature type="domain" description="CusB-like beta-barrel" evidence="3">
    <location>
        <begin position="358"/>
        <end position="434"/>
    </location>
</feature>
<dbReference type="Gene3D" id="2.40.420.20">
    <property type="match status" value="1"/>
</dbReference>
<dbReference type="InterPro" id="IPR058792">
    <property type="entry name" value="Beta-barrel_RND_2"/>
</dbReference>